<comment type="caution">
    <text evidence="1">The sequence shown here is derived from an EMBL/GenBank/DDBJ whole genome shotgun (WGS) entry which is preliminary data.</text>
</comment>
<gene>
    <name evidence="1" type="ORF">GCM10023167_01670</name>
</gene>
<accession>A0ABP8J0L2</accession>
<keyword evidence="2" id="KW-1185">Reference proteome</keyword>
<dbReference type="EMBL" id="BAABGL010000002">
    <property type="protein sequence ID" value="GAA4382794.1"/>
    <property type="molecule type" value="Genomic_DNA"/>
</dbReference>
<proteinExistence type="predicted"/>
<sequence>MRTVQTAHSSTRPLLQRIGVLGAAGAVAVTGFGFGADAIGLGTAPVAAAEASGTQSPSYVAIDQFQGQPTQDADCGPTSAVIAMLAEGYQPQGYDQGPRAAIETARGQTGLASGPTVEAHMVSILDAQGVPANADTDFTGALDEVRDGKSAIITGYMDALPYVYDYRAAQGVNPHIVHAVVITDYDSADGTFRILDPNTGVDARATAGQLETFQGSLSPAEQHQTVVG</sequence>
<organism evidence="1 2">
    <name type="scientific">Brevibacterium pityocampae</name>
    <dbReference type="NCBI Taxonomy" id="506594"/>
    <lineage>
        <taxon>Bacteria</taxon>
        <taxon>Bacillati</taxon>
        <taxon>Actinomycetota</taxon>
        <taxon>Actinomycetes</taxon>
        <taxon>Micrococcales</taxon>
        <taxon>Brevibacteriaceae</taxon>
        <taxon>Brevibacterium</taxon>
    </lineage>
</organism>
<protein>
    <recommendedName>
        <fullName evidence="3">Peptidase C39-like domain-containing protein</fullName>
    </recommendedName>
</protein>
<name>A0ABP8J0L2_9MICO</name>
<evidence type="ECO:0000313" key="1">
    <source>
        <dbReference type="EMBL" id="GAA4382794.1"/>
    </source>
</evidence>
<reference evidence="2" key="1">
    <citation type="journal article" date="2019" name="Int. J. Syst. Evol. Microbiol.">
        <title>The Global Catalogue of Microorganisms (GCM) 10K type strain sequencing project: providing services to taxonomists for standard genome sequencing and annotation.</title>
        <authorList>
            <consortium name="The Broad Institute Genomics Platform"/>
            <consortium name="The Broad Institute Genome Sequencing Center for Infectious Disease"/>
            <person name="Wu L."/>
            <person name="Ma J."/>
        </authorList>
    </citation>
    <scope>NUCLEOTIDE SEQUENCE [LARGE SCALE GENOMIC DNA]</scope>
    <source>
        <strain evidence="2">JCM 17808</strain>
    </source>
</reference>
<dbReference type="Proteomes" id="UP001500642">
    <property type="component" value="Unassembled WGS sequence"/>
</dbReference>
<evidence type="ECO:0008006" key="3">
    <source>
        <dbReference type="Google" id="ProtNLM"/>
    </source>
</evidence>
<dbReference type="RefSeq" id="WP_101652931.1">
    <property type="nucleotide sequence ID" value="NZ_BAABGL010000002.1"/>
</dbReference>
<evidence type="ECO:0000313" key="2">
    <source>
        <dbReference type="Proteomes" id="UP001500642"/>
    </source>
</evidence>